<dbReference type="RefSeq" id="WP_263372486.1">
    <property type="nucleotide sequence ID" value="NZ_JAGSYD010000005.1"/>
</dbReference>
<dbReference type="PANTHER" id="PTHR30346:SF0">
    <property type="entry name" value="HCA OPERON TRANSCRIPTIONAL ACTIVATOR HCAR"/>
    <property type="match status" value="1"/>
</dbReference>
<dbReference type="Pfam" id="PF00126">
    <property type="entry name" value="HTH_1"/>
    <property type="match status" value="1"/>
</dbReference>
<dbReference type="EMBL" id="JBHSWI010000001">
    <property type="protein sequence ID" value="MFC6644556.1"/>
    <property type="molecule type" value="Genomic_DNA"/>
</dbReference>
<evidence type="ECO:0000256" key="1">
    <source>
        <dbReference type="ARBA" id="ARBA00009437"/>
    </source>
</evidence>
<dbReference type="PRINTS" id="PR00039">
    <property type="entry name" value="HTHLYSR"/>
</dbReference>
<accession>A0ABW1Z5X2</accession>
<dbReference type="SUPFAM" id="SSF53850">
    <property type="entry name" value="Periplasmic binding protein-like II"/>
    <property type="match status" value="1"/>
</dbReference>
<evidence type="ECO:0000259" key="5">
    <source>
        <dbReference type="PROSITE" id="PS50931"/>
    </source>
</evidence>
<evidence type="ECO:0000313" key="7">
    <source>
        <dbReference type="Proteomes" id="UP001596391"/>
    </source>
</evidence>
<protein>
    <submittedName>
        <fullName evidence="6">LysR substrate-binding domain-containing protein</fullName>
    </submittedName>
</protein>
<evidence type="ECO:0000256" key="3">
    <source>
        <dbReference type="ARBA" id="ARBA00023125"/>
    </source>
</evidence>
<proteinExistence type="inferred from homology"/>
<dbReference type="InterPro" id="IPR036390">
    <property type="entry name" value="WH_DNA-bd_sf"/>
</dbReference>
<keyword evidence="4" id="KW-0804">Transcription</keyword>
<keyword evidence="7" id="KW-1185">Reference proteome</keyword>
<evidence type="ECO:0000313" key="6">
    <source>
        <dbReference type="EMBL" id="MFC6644556.1"/>
    </source>
</evidence>
<sequence>MELRHLQYFVTVAETGGFGRAARTLHVSQSAISEQIRDLEAEIGVMLFDRGQRQIRLTVEGELFLEGARETLHTASEAVEKVRRAKRGEEGRLTIGFFVGGNGRYFPALIRAFRKRYPRVKVALVEMTPTQQWQALGNAVIDFGFTRPNMGSLVEGVKTEILFKERLYVAMLKDHKLADRKEIPIALLRDERFVLSERVTSSSLYDRVLKLCAQAGYSPNIGATASVSSGVLSLVEAGEGISVVAAGSRFLALNELSFVPLQGAEAYVDLVMAWPIRRTSGPLKAFLELARTFRNAT</sequence>
<evidence type="ECO:0000256" key="4">
    <source>
        <dbReference type="ARBA" id="ARBA00023163"/>
    </source>
</evidence>
<gene>
    <name evidence="6" type="ORF">ACFQBQ_02910</name>
</gene>
<feature type="domain" description="HTH lysR-type" evidence="5">
    <location>
        <begin position="1"/>
        <end position="58"/>
    </location>
</feature>
<organism evidence="6 7">
    <name type="scientific">Granulicella cerasi</name>
    <dbReference type="NCBI Taxonomy" id="741063"/>
    <lineage>
        <taxon>Bacteria</taxon>
        <taxon>Pseudomonadati</taxon>
        <taxon>Acidobacteriota</taxon>
        <taxon>Terriglobia</taxon>
        <taxon>Terriglobales</taxon>
        <taxon>Acidobacteriaceae</taxon>
        <taxon>Granulicella</taxon>
    </lineage>
</organism>
<dbReference type="Proteomes" id="UP001596391">
    <property type="component" value="Unassembled WGS sequence"/>
</dbReference>
<dbReference type="Pfam" id="PF03466">
    <property type="entry name" value="LysR_substrate"/>
    <property type="match status" value="1"/>
</dbReference>
<evidence type="ECO:0000256" key="2">
    <source>
        <dbReference type="ARBA" id="ARBA00023015"/>
    </source>
</evidence>
<dbReference type="InterPro" id="IPR005119">
    <property type="entry name" value="LysR_subst-bd"/>
</dbReference>
<comment type="caution">
    <text evidence="6">The sequence shown here is derived from an EMBL/GenBank/DDBJ whole genome shotgun (WGS) entry which is preliminary data.</text>
</comment>
<comment type="similarity">
    <text evidence="1">Belongs to the LysR transcriptional regulatory family.</text>
</comment>
<dbReference type="InterPro" id="IPR036388">
    <property type="entry name" value="WH-like_DNA-bd_sf"/>
</dbReference>
<dbReference type="InterPro" id="IPR000847">
    <property type="entry name" value="LysR_HTH_N"/>
</dbReference>
<keyword evidence="2" id="KW-0805">Transcription regulation</keyword>
<dbReference type="PROSITE" id="PS50931">
    <property type="entry name" value="HTH_LYSR"/>
    <property type="match status" value="1"/>
</dbReference>
<reference evidence="7" key="1">
    <citation type="journal article" date="2019" name="Int. J. Syst. Evol. Microbiol.">
        <title>The Global Catalogue of Microorganisms (GCM) 10K type strain sequencing project: providing services to taxonomists for standard genome sequencing and annotation.</title>
        <authorList>
            <consortium name="The Broad Institute Genomics Platform"/>
            <consortium name="The Broad Institute Genome Sequencing Center for Infectious Disease"/>
            <person name="Wu L."/>
            <person name="Ma J."/>
        </authorList>
    </citation>
    <scope>NUCLEOTIDE SEQUENCE [LARGE SCALE GENOMIC DNA]</scope>
    <source>
        <strain evidence="7">CGMCC 1.16026</strain>
    </source>
</reference>
<keyword evidence="3" id="KW-0238">DNA-binding</keyword>
<name>A0ABW1Z5X2_9BACT</name>
<dbReference type="PANTHER" id="PTHR30346">
    <property type="entry name" value="TRANSCRIPTIONAL DUAL REGULATOR HCAR-RELATED"/>
    <property type="match status" value="1"/>
</dbReference>
<dbReference type="Gene3D" id="3.40.190.10">
    <property type="entry name" value="Periplasmic binding protein-like II"/>
    <property type="match status" value="2"/>
</dbReference>
<dbReference type="CDD" id="cd08414">
    <property type="entry name" value="PBP2_LTTR_aromatics_like"/>
    <property type="match status" value="1"/>
</dbReference>
<dbReference type="SUPFAM" id="SSF46785">
    <property type="entry name" value="Winged helix' DNA-binding domain"/>
    <property type="match status" value="1"/>
</dbReference>
<dbReference type="Gene3D" id="1.10.10.10">
    <property type="entry name" value="Winged helix-like DNA-binding domain superfamily/Winged helix DNA-binding domain"/>
    <property type="match status" value="1"/>
</dbReference>